<dbReference type="RefSeq" id="WP_377584772.1">
    <property type="nucleotide sequence ID" value="NZ_JBHTKA010000014.1"/>
</dbReference>
<gene>
    <name evidence="2" type="ORF">ACFQ21_26510</name>
</gene>
<evidence type="ECO:0000313" key="2">
    <source>
        <dbReference type="EMBL" id="MFD1002908.1"/>
    </source>
</evidence>
<sequence length="108" mass="12291">MTNTIITILVIAAVIVVLYILFKIFKLITRILLIAIFLIIAYLTNPSLEKHTLKVKEKAEKDNVKFHNKSVAVSDFKIFSLTKVVDGDDERLVGAGLFTRVWIFRALE</sequence>
<proteinExistence type="predicted"/>
<keyword evidence="1" id="KW-0472">Membrane</keyword>
<dbReference type="EMBL" id="JBHTKA010000014">
    <property type="protein sequence ID" value="MFD1002908.1"/>
    <property type="molecule type" value="Genomic_DNA"/>
</dbReference>
<keyword evidence="1" id="KW-0812">Transmembrane</keyword>
<feature type="transmembrane region" description="Helical" evidence="1">
    <location>
        <begin position="6"/>
        <end position="22"/>
    </location>
</feature>
<protein>
    <submittedName>
        <fullName evidence="2">Uncharacterized protein</fullName>
    </submittedName>
</protein>
<evidence type="ECO:0000256" key="1">
    <source>
        <dbReference type="SAM" id="Phobius"/>
    </source>
</evidence>
<evidence type="ECO:0000313" key="3">
    <source>
        <dbReference type="Proteomes" id="UP001597112"/>
    </source>
</evidence>
<accession>A0ABW3K9P1</accession>
<organism evidence="2 3">
    <name type="scientific">Ohtaekwangia kribbensis</name>
    <dbReference type="NCBI Taxonomy" id="688913"/>
    <lineage>
        <taxon>Bacteria</taxon>
        <taxon>Pseudomonadati</taxon>
        <taxon>Bacteroidota</taxon>
        <taxon>Cytophagia</taxon>
        <taxon>Cytophagales</taxon>
        <taxon>Fulvivirgaceae</taxon>
        <taxon>Ohtaekwangia</taxon>
    </lineage>
</organism>
<dbReference type="Proteomes" id="UP001597112">
    <property type="component" value="Unassembled WGS sequence"/>
</dbReference>
<name>A0ABW3K9P1_9BACT</name>
<keyword evidence="3" id="KW-1185">Reference proteome</keyword>
<reference evidence="3" key="1">
    <citation type="journal article" date="2019" name="Int. J. Syst. Evol. Microbiol.">
        <title>The Global Catalogue of Microorganisms (GCM) 10K type strain sequencing project: providing services to taxonomists for standard genome sequencing and annotation.</title>
        <authorList>
            <consortium name="The Broad Institute Genomics Platform"/>
            <consortium name="The Broad Institute Genome Sequencing Center for Infectious Disease"/>
            <person name="Wu L."/>
            <person name="Ma J."/>
        </authorList>
    </citation>
    <scope>NUCLEOTIDE SEQUENCE [LARGE SCALE GENOMIC DNA]</scope>
    <source>
        <strain evidence="3">CCUG 58938</strain>
    </source>
</reference>
<feature type="transmembrane region" description="Helical" evidence="1">
    <location>
        <begin position="27"/>
        <end position="44"/>
    </location>
</feature>
<keyword evidence="1" id="KW-1133">Transmembrane helix</keyword>
<comment type="caution">
    <text evidence="2">The sequence shown here is derived from an EMBL/GenBank/DDBJ whole genome shotgun (WGS) entry which is preliminary data.</text>
</comment>